<keyword evidence="2" id="KW-1185">Reference proteome</keyword>
<proteinExistence type="predicted"/>
<sequence length="77" mass="8570">MCKIEYEGKKECGWPRCTWPFLAEMYPAISWLGCGCDAAEMYLAIPGRDVPGHFWLGCGCDAANMCLGRDVPGLFPY</sequence>
<evidence type="ECO:0000313" key="1">
    <source>
        <dbReference type="EMBL" id="QCD92567.1"/>
    </source>
</evidence>
<protein>
    <submittedName>
        <fullName evidence="1">Uncharacterized protein</fullName>
    </submittedName>
</protein>
<gene>
    <name evidence="1" type="ORF">DEO72_LG5g634</name>
</gene>
<accession>A0A4D6LV89</accession>
<dbReference type="AlphaFoldDB" id="A0A4D6LV89"/>
<evidence type="ECO:0000313" key="2">
    <source>
        <dbReference type="Proteomes" id="UP000501690"/>
    </source>
</evidence>
<name>A0A4D6LV89_VIGUN</name>
<dbReference type="EMBL" id="CP039349">
    <property type="protein sequence ID" value="QCD92567.1"/>
    <property type="molecule type" value="Genomic_DNA"/>
</dbReference>
<organism evidence="1 2">
    <name type="scientific">Vigna unguiculata</name>
    <name type="common">Cowpea</name>
    <dbReference type="NCBI Taxonomy" id="3917"/>
    <lineage>
        <taxon>Eukaryota</taxon>
        <taxon>Viridiplantae</taxon>
        <taxon>Streptophyta</taxon>
        <taxon>Embryophyta</taxon>
        <taxon>Tracheophyta</taxon>
        <taxon>Spermatophyta</taxon>
        <taxon>Magnoliopsida</taxon>
        <taxon>eudicotyledons</taxon>
        <taxon>Gunneridae</taxon>
        <taxon>Pentapetalae</taxon>
        <taxon>rosids</taxon>
        <taxon>fabids</taxon>
        <taxon>Fabales</taxon>
        <taxon>Fabaceae</taxon>
        <taxon>Papilionoideae</taxon>
        <taxon>50 kb inversion clade</taxon>
        <taxon>NPAAA clade</taxon>
        <taxon>indigoferoid/millettioid clade</taxon>
        <taxon>Phaseoleae</taxon>
        <taxon>Vigna</taxon>
    </lineage>
</organism>
<reference evidence="1 2" key="1">
    <citation type="submission" date="2019-04" db="EMBL/GenBank/DDBJ databases">
        <title>An improved genome assembly and genetic linkage map for asparagus bean, Vigna unguiculata ssp. sesquipedialis.</title>
        <authorList>
            <person name="Xia Q."/>
            <person name="Zhang R."/>
            <person name="Dong Y."/>
        </authorList>
    </citation>
    <scope>NUCLEOTIDE SEQUENCE [LARGE SCALE GENOMIC DNA]</scope>
    <source>
        <tissue evidence="1">Leaf</tissue>
    </source>
</reference>
<dbReference type="Proteomes" id="UP000501690">
    <property type="component" value="Linkage Group LG5"/>
</dbReference>